<evidence type="ECO:0000313" key="2">
    <source>
        <dbReference type="Proteomes" id="UP001642487"/>
    </source>
</evidence>
<proteinExistence type="predicted"/>
<protein>
    <submittedName>
        <fullName evidence="1">Uncharacterized protein</fullName>
    </submittedName>
</protein>
<gene>
    <name evidence="1" type="ORF">CITCOLO1_LOCUS1267</name>
</gene>
<reference evidence="1 2" key="1">
    <citation type="submission" date="2024-03" db="EMBL/GenBank/DDBJ databases">
        <authorList>
            <person name="Gkanogiannis A."/>
            <person name="Becerra Lopez-Lavalle L."/>
        </authorList>
    </citation>
    <scope>NUCLEOTIDE SEQUENCE [LARGE SCALE GENOMIC DNA]</scope>
</reference>
<organism evidence="1 2">
    <name type="scientific">Citrullus colocynthis</name>
    <name type="common">colocynth</name>
    <dbReference type="NCBI Taxonomy" id="252529"/>
    <lineage>
        <taxon>Eukaryota</taxon>
        <taxon>Viridiplantae</taxon>
        <taxon>Streptophyta</taxon>
        <taxon>Embryophyta</taxon>
        <taxon>Tracheophyta</taxon>
        <taxon>Spermatophyta</taxon>
        <taxon>Magnoliopsida</taxon>
        <taxon>eudicotyledons</taxon>
        <taxon>Gunneridae</taxon>
        <taxon>Pentapetalae</taxon>
        <taxon>rosids</taxon>
        <taxon>fabids</taxon>
        <taxon>Cucurbitales</taxon>
        <taxon>Cucurbitaceae</taxon>
        <taxon>Benincaseae</taxon>
        <taxon>Citrullus</taxon>
    </lineage>
</organism>
<evidence type="ECO:0000313" key="1">
    <source>
        <dbReference type="EMBL" id="CAK9309684.1"/>
    </source>
</evidence>
<accession>A0ABP0XP40</accession>
<name>A0ABP0XP40_9ROSI</name>
<dbReference type="Proteomes" id="UP001642487">
    <property type="component" value="Chromosome 1"/>
</dbReference>
<keyword evidence="2" id="KW-1185">Reference proteome</keyword>
<sequence>MEVKGNLPLDDSNMRVTTAHYSPPPIVCSQEFQSLIVQDSGQVLQHAFHLDDDILRINDKSKTSLKTILMDQESKVWNLHKNQPSKKQGSPKTIARQKFRHVSIINEK</sequence>
<dbReference type="EMBL" id="OZ021735">
    <property type="protein sequence ID" value="CAK9309684.1"/>
    <property type="molecule type" value="Genomic_DNA"/>
</dbReference>